<dbReference type="SUPFAM" id="SSF89392">
    <property type="entry name" value="Prokaryotic lipoproteins and lipoprotein localization factors"/>
    <property type="match status" value="1"/>
</dbReference>
<protein>
    <recommendedName>
        <fullName evidence="5">Lipoprotein</fullName>
    </recommendedName>
</protein>
<name>A0A4D4KEE8_9ACTN</name>
<feature type="chain" id="PRO_5020222545" description="Lipoprotein" evidence="2">
    <location>
        <begin position="24"/>
        <end position="280"/>
    </location>
</feature>
<dbReference type="Proteomes" id="UP000299290">
    <property type="component" value="Unassembled WGS sequence"/>
</dbReference>
<gene>
    <name evidence="3" type="ORF">SANT12839_055790</name>
</gene>
<feature type="compositionally biased region" description="Basic and acidic residues" evidence="1">
    <location>
        <begin position="26"/>
        <end position="35"/>
    </location>
</feature>
<accession>A0A4D4KEE8</accession>
<dbReference type="RefSeq" id="WP_137966949.1">
    <property type="nucleotide sequence ID" value="NZ_BJHV01000001.1"/>
</dbReference>
<keyword evidence="2" id="KW-0732">Signal</keyword>
<comment type="caution">
    <text evidence="3">The sequence shown here is derived from an EMBL/GenBank/DDBJ whole genome shotgun (WGS) entry which is preliminary data.</text>
</comment>
<evidence type="ECO:0000256" key="2">
    <source>
        <dbReference type="SAM" id="SignalP"/>
    </source>
</evidence>
<keyword evidence="4" id="KW-1185">Reference proteome</keyword>
<organism evidence="3 4">
    <name type="scientific">Streptomyces antimycoticus</name>
    <dbReference type="NCBI Taxonomy" id="68175"/>
    <lineage>
        <taxon>Bacteria</taxon>
        <taxon>Bacillati</taxon>
        <taxon>Actinomycetota</taxon>
        <taxon>Actinomycetes</taxon>
        <taxon>Kitasatosporales</taxon>
        <taxon>Streptomycetaceae</taxon>
        <taxon>Streptomyces</taxon>
        <taxon>Streptomyces violaceusniger group</taxon>
    </lineage>
</organism>
<feature type="signal peptide" evidence="2">
    <location>
        <begin position="1"/>
        <end position="23"/>
    </location>
</feature>
<evidence type="ECO:0008006" key="5">
    <source>
        <dbReference type="Google" id="ProtNLM"/>
    </source>
</evidence>
<dbReference type="InterPro" id="IPR029046">
    <property type="entry name" value="LolA/LolB/LppX"/>
</dbReference>
<dbReference type="EMBL" id="BJHV01000001">
    <property type="protein sequence ID" value="GDY44697.1"/>
    <property type="molecule type" value="Genomic_DNA"/>
</dbReference>
<evidence type="ECO:0000256" key="1">
    <source>
        <dbReference type="SAM" id="MobiDB-lite"/>
    </source>
</evidence>
<dbReference type="AlphaFoldDB" id="A0A4D4KEE8"/>
<proteinExistence type="predicted"/>
<evidence type="ECO:0000313" key="4">
    <source>
        <dbReference type="Proteomes" id="UP000299290"/>
    </source>
</evidence>
<evidence type="ECO:0000313" key="3">
    <source>
        <dbReference type="EMBL" id="GDY44697.1"/>
    </source>
</evidence>
<dbReference type="Gene3D" id="2.50.20.20">
    <property type="match status" value="1"/>
</dbReference>
<dbReference type="PROSITE" id="PS51257">
    <property type="entry name" value="PROKAR_LIPOPROTEIN"/>
    <property type="match status" value="1"/>
</dbReference>
<sequence>MRRITMPSVAVLLLALGTGCSSASSEKARVAEEPGGKAGAKASATKGTDGRPVDIVRAAVAKARATSVRVDEKIVLSDGTRTYTLSIAGPFDMARDKGRLSVDFPGGAVDHIDEIFSRGRIYLTPMQPAVPKGAWASIARDKAEAHSLLRAPANDPEHVLRQISAMRKVTRFGTETVGGLPATRYRGSLDTATLSLGLAAKARRSLAEVHEMIQTDLPVFTDAWVDRAGRIVRVRLTYRSQTKSAEVTMTLASFGQPVKAIAPDDSLTVPVKSVGGALPG</sequence>
<reference evidence="3 4" key="1">
    <citation type="journal article" date="2020" name="Int. J. Syst. Evol. Microbiol.">
        <title>Reclassification of Streptomyces castelarensis and Streptomyces sporoclivatus as later heterotypic synonyms of Streptomyces antimycoticus.</title>
        <authorList>
            <person name="Komaki H."/>
            <person name="Tamura T."/>
        </authorList>
    </citation>
    <scope>NUCLEOTIDE SEQUENCE [LARGE SCALE GENOMIC DNA]</scope>
    <source>
        <strain evidence="3 4">NBRC 12839</strain>
    </source>
</reference>
<feature type="region of interest" description="Disordered" evidence="1">
    <location>
        <begin position="26"/>
        <end position="49"/>
    </location>
</feature>